<evidence type="ECO:0000256" key="1">
    <source>
        <dbReference type="ARBA" id="ARBA00022576"/>
    </source>
</evidence>
<dbReference type="Gene3D" id="3.40.640.10">
    <property type="entry name" value="Type I PLP-dependent aspartate aminotransferase-like (Major domain)"/>
    <property type="match status" value="1"/>
</dbReference>
<feature type="binding site" evidence="4">
    <location>
        <begin position="224"/>
        <end position="227"/>
    </location>
    <ligand>
        <name>pyridoxal 5'-phosphate</name>
        <dbReference type="ChEBI" id="CHEBI:597326"/>
    </ligand>
</feature>
<dbReference type="PANTHER" id="PTHR11986:SF113">
    <property type="entry name" value="SUCCINYLORNITHINE TRANSAMINASE"/>
    <property type="match status" value="1"/>
</dbReference>
<gene>
    <name evidence="4 5" type="primary">argD</name>
    <name evidence="5" type="ORF">GCM10011348_42320</name>
</gene>
<accession>A0A918DX75</accession>
<dbReference type="CDD" id="cd00610">
    <property type="entry name" value="OAT_like"/>
    <property type="match status" value="1"/>
</dbReference>
<dbReference type="Gene3D" id="3.90.1150.10">
    <property type="entry name" value="Aspartate Aminotransferase, domain 1"/>
    <property type="match status" value="1"/>
</dbReference>
<organism evidence="5 6">
    <name type="scientific">Marinobacterium nitratireducens</name>
    <dbReference type="NCBI Taxonomy" id="518897"/>
    <lineage>
        <taxon>Bacteria</taxon>
        <taxon>Pseudomonadati</taxon>
        <taxon>Pseudomonadota</taxon>
        <taxon>Gammaproteobacteria</taxon>
        <taxon>Oceanospirillales</taxon>
        <taxon>Oceanospirillaceae</taxon>
        <taxon>Marinobacterium</taxon>
    </lineage>
</organism>
<keyword evidence="3 4" id="KW-0663">Pyridoxal phosphate</keyword>
<feature type="binding site" evidence="4">
    <location>
        <begin position="106"/>
        <end position="107"/>
    </location>
    <ligand>
        <name>pyridoxal 5'-phosphate</name>
        <dbReference type="ChEBI" id="CHEBI:597326"/>
    </ligand>
</feature>
<evidence type="ECO:0000256" key="4">
    <source>
        <dbReference type="HAMAP-Rule" id="MF_01107"/>
    </source>
</evidence>
<keyword evidence="4" id="KW-0055">Arginine biosynthesis</keyword>
<dbReference type="PROSITE" id="PS00600">
    <property type="entry name" value="AA_TRANSFER_CLASS_3"/>
    <property type="match status" value="1"/>
</dbReference>
<dbReference type="InterPro" id="IPR049704">
    <property type="entry name" value="Aminotrans_3_PPA_site"/>
</dbReference>
<dbReference type="NCBIfam" id="TIGR00707">
    <property type="entry name" value="argD"/>
    <property type="match status" value="1"/>
</dbReference>
<dbReference type="GO" id="GO:0030170">
    <property type="term" value="F:pyridoxal phosphate binding"/>
    <property type="evidence" value="ECO:0007669"/>
    <property type="project" value="InterPro"/>
</dbReference>
<evidence type="ECO:0000256" key="2">
    <source>
        <dbReference type="ARBA" id="ARBA00022679"/>
    </source>
</evidence>
<evidence type="ECO:0000313" key="5">
    <source>
        <dbReference type="EMBL" id="GGO87959.1"/>
    </source>
</evidence>
<keyword evidence="2 4" id="KW-0808">Transferase</keyword>
<dbReference type="PIRSF" id="PIRSF000521">
    <property type="entry name" value="Transaminase_4ab_Lys_Orn"/>
    <property type="match status" value="1"/>
</dbReference>
<dbReference type="NCBIfam" id="NF003468">
    <property type="entry name" value="PRK05093.1"/>
    <property type="match status" value="1"/>
</dbReference>
<dbReference type="HAMAP" id="MF_01107">
    <property type="entry name" value="ArgD_aminotrans_3"/>
    <property type="match status" value="1"/>
</dbReference>
<feature type="modified residue" description="N6-(pyridoxal phosphate)lysine" evidence="4">
    <location>
        <position position="253"/>
    </location>
</feature>
<comment type="similarity">
    <text evidence="4">Belongs to the class-III pyridoxal-phosphate-dependent aminotransferase family. ArgD subfamily.</text>
</comment>
<dbReference type="InterPro" id="IPR015424">
    <property type="entry name" value="PyrdxlP-dep_Trfase"/>
</dbReference>
<dbReference type="EMBL" id="BMLT01000015">
    <property type="protein sequence ID" value="GGO87959.1"/>
    <property type="molecule type" value="Genomic_DNA"/>
</dbReference>
<dbReference type="EC" id="2.6.1.11" evidence="4"/>
<dbReference type="AlphaFoldDB" id="A0A918DX75"/>
<reference evidence="5 6" key="1">
    <citation type="journal article" date="2014" name="Int. J. Syst. Evol. Microbiol.">
        <title>Complete genome sequence of Corynebacterium casei LMG S-19264T (=DSM 44701T), isolated from a smear-ripened cheese.</title>
        <authorList>
            <consortium name="US DOE Joint Genome Institute (JGI-PGF)"/>
            <person name="Walter F."/>
            <person name="Albersmeier A."/>
            <person name="Kalinowski J."/>
            <person name="Ruckert C."/>
        </authorList>
    </citation>
    <scope>NUCLEOTIDE SEQUENCE [LARGE SCALE GENOMIC DNA]</scope>
    <source>
        <strain evidence="5 6">CGMCC 1.7286</strain>
    </source>
</reference>
<dbReference type="RefSeq" id="WP_188862633.1">
    <property type="nucleotide sequence ID" value="NZ_BMLT01000015.1"/>
</dbReference>
<dbReference type="SUPFAM" id="SSF53383">
    <property type="entry name" value="PLP-dependent transferases"/>
    <property type="match status" value="1"/>
</dbReference>
<dbReference type="InterPro" id="IPR050103">
    <property type="entry name" value="Class-III_PLP-dep_AT"/>
</dbReference>
<keyword evidence="1 4" id="KW-0032">Aminotransferase</keyword>
<feature type="binding site" evidence="4">
    <location>
        <position position="281"/>
    </location>
    <ligand>
        <name>N(2)-acetyl-L-ornithine</name>
        <dbReference type="ChEBI" id="CHEBI:57805"/>
    </ligand>
</feature>
<dbReference type="Pfam" id="PF00202">
    <property type="entry name" value="Aminotran_3"/>
    <property type="match status" value="1"/>
</dbReference>
<comment type="catalytic activity">
    <reaction evidence="4">
        <text>N(2)-acetyl-L-ornithine + 2-oxoglutarate = N-acetyl-L-glutamate 5-semialdehyde + L-glutamate</text>
        <dbReference type="Rhea" id="RHEA:18049"/>
        <dbReference type="ChEBI" id="CHEBI:16810"/>
        <dbReference type="ChEBI" id="CHEBI:29123"/>
        <dbReference type="ChEBI" id="CHEBI:29985"/>
        <dbReference type="ChEBI" id="CHEBI:57805"/>
        <dbReference type="EC" id="2.6.1.11"/>
    </reaction>
</comment>
<comment type="subunit">
    <text evidence="4">Homodimer.</text>
</comment>
<proteinExistence type="inferred from homology"/>
<dbReference type="GO" id="GO:0003992">
    <property type="term" value="F:N2-acetyl-L-ornithine:2-oxoglutarate 5-aminotransferase activity"/>
    <property type="evidence" value="ECO:0007669"/>
    <property type="project" value="UniProtKB-UniRule"/>
</dbReference>
<dbReference type="Proteomes" id="UP000599578">
    <property type="component" value="Unassembled WGS sequence"/>
</dbReference>
<evidence type="ECO:0000313" key="6">
    <source>
        <dbReference type="Proteomes" id="UP000599578"/>
    </source>
</evidence>
<protein>
    <recommendedName>
        <fullName evidence="4">Acetylornithine aminotransferase</fullName>
        <shortName evidence="4">ACOAT</shortName>
        <ecNumber evidence="4">2.6.1.11</ecNumber>
    </recommendedName>
</protein>
<feature type="binding site" evidence="4">
    <location>
        <position position="142"/>
    </location>
    <ligand>
        <name>N(2)-acetyl-L-ornithine</name>
        <dbReference type="ChEBI" id="CHEBI:57805"/>
    </ligand>
</feature>
<comment type="cofactor">
    <cofactor evidence="4">
        <name>pyridoxal 5'-phosphate</name>
        <dbReference type="ChEBI" id="CHEBI:597326"/>
    </cofactor>
    <text evidence="4">Binds 1 pyridoxal phosphate per subunit.</text>
</comment>
<dbReference type="NCBIfam" id="TIGR03246">
    <property type="entry name" value="arg_catab_astC"/>
    <property type="match status" value="1"/>
</dbReference>
<comment type="caution">
    <text evidence="5">The sequence shown here is derived from an EMBL/GenBank/DDBJ whole genome shotgun (WGS) entry which is preliminary data.</text>
</comment>
<dbReference type="PANTHER" id="PTHR11986">
    <property type="entry name" value="AMINOTRANSFERASE CLASS III"/>
    <property type="match status" value="1"/>
</dbReference>
<dbReference type="NCBIfam" id="NF009047">
    <property type="entry name" value="PRK12381.1"/>
    <property type="match status" value="1"/>
</dbReference>
<dbReference type="InterPro" id="IPR015421">
    <property type="entry name" value="PyrdxlP-dep_Trfase_major"/>
</dbReference>
<comment type="miscellaneous">
    <text evidence="4">May also have succinyldiaminopimelate aminotransferase activity, thus carrying out the corresponding step in lysine biosynthesis.</text>
</comment>
<comment type="pathway">
    <text evidence="4">Amino-acid biosynthesis; L-arginine biosynthesis; N(2)-acetyl-L-ornithine from L-glutamate: step 4/4.</text>
</comment>
<dbReference type="FunFam" id="3.40.640.10:FF:000004">
    <property type="entry name" value="Acetylornithine aminotransferase"/>
    <property type="match status" value="1"/>
</dbReference>
<dbReference type="NCBIfam" id="NF002325">
    <property type="entry name" value="PRK01278.1"/>
    <property type="match status" value="1"/>
</dbReference>
<dbReference type="GO" id="GO:0006526">
    <property type="term" value="P:L-arginine biosynthetic process"/>
    <property type="evidence" value="ECO:0007669"/>
    <property type="project" value="UniProtKB-UniRule"/>
</dbReference>
<keyword evidence="4" id="KW-0028">Amino-acid biosynthesis</keyword>
<dbReference type="InterPro" id="IPR005814">
    <property type="entry name" value="Aminotrans_3"/>
</dbReference>
<dbReference type="InterPro" id="IPR015422">
    <property type="entry name" value="PyrdxlP-dep_Trfase_small"/>
</dbReference>
<dbReference type="GO" id="GO:0042802">
    <property type="term" value="F:identical protein binding"/>
    <property type="evidence" value="ECO:0007669"/>
    <property type="project" value="TreeGrafter"/>
</dbReference>
<feature type="binding site" evidence="4">
    <location>
        <position position="282"/>
    </location>
    <ligand>
        <name>pyridoxal 5'-phosphate</name>
        <dbReference type="ChEBI" id="CHEBI:597326"/>
    </ligand>
</feature>
<name>A0A918DX75_9GAMM</name>
<keyword evidence="6" id="KW-1185">Reference proteome</keyword>
<comment type="subcellular location">
    <subcellularLocation>
        <location evidence="4">Cytoplasm</location>
    </subcellularLocation>
</comment>
<dbReference type="InterPro" id="IPR004636">
    <property type="entry name" value="AcOrn/SuccOrn_fam"/>
</dbReference>
<evidence type="ECO:0000256" key="3">
    <source>
        <dbReference type="ARBA" id="ARBA00022898"/>
    </source>
</evidence>
<dbReference type="GO" id="GO:0005737">
    <property type="term" value="C:cytoplasm"/>
    <property type="evidence" value="ECO:0007669"/>
    <property type="project" value="UniProtKB-SubCell"/>
</dbReference>
<dbReference type="InterPro" id="IPR017652">
    <property type="entry name" value="Ac/SucOrn_transaminase_bac"/>
</dbReference>
<keyword evidence="4" id="KW-0963">Cytoplasm</keyword>
<sequence length="408" mass="44280">MTQHSVSRATFDEVIVPNYNPPATLPVRGEGSRLWDQDGREHIDFAGGIAVNVLGHRHPRLVEALKDQADKLWHLSNAFTNEPVLELAQKLTARTFADQVFFCNSGAEANEAAFKLARKYAHDHHGAGKHEIIAFNQAFHGRTLFTVSVGGQAKYREGFEPVPAGISHVPYNDIEALRSVISDRTCAVVMEPVQGEGGVVPADPEFARAVRELCDEHQALLIFDEVQTGVGRTGSLYAYEQLGVTPDILTTAKALGGGFPIGAMLTRREIASSLNVGSHGTTYGGNPLGCAVAKAVLDIVDDVELLEGVKRKQALFVKLLEDISARHHCFREIRSAGLLIGAELTEHWHGQAAKFLAAARERGLMLLVAGPNVLRMTPSLIIPDEDIREGMALLEEAIASVLEVEHCA</sequence>
<feature type="binding site" evidence="4">
    <location>
        <position position="139"/>
    </location>
    <ligand>
        <name>pyridoxal 5'-phosphate</name>
        <dbReference type="ChEBI" id="CHEBI:597326"/>
    </ligand>
</feature>